<dbReference type="EMBL" id="VSSQ01102914">
    <property type="protein sequence ID" value="MPN44072.1"/>
    <property type="molecule type" value="Genomic_DNA"/>
</dbReference>
<reference evidence="1" key="1">
    <citation type="submission" date="2019-08" db="EMBL/GenBank/DDBJ databases">
        <authorList>
            <person name="Kucharzyk K."/>
            <person name="Murdoch R.W."/>
            <person name="Higgins S."/>
            <person name="Loffler F."/>
        </authorList>
    </citation>
    <scope>NUCLEOTIDE SEQUENCE</scope>
</reference>
<proteinExistence type="predicted"/>
<gene>
    <name evidence="1" type="ORF">SDC9_191633</name>
</gene>
<name>A0A645I009_9ZZZZ</name>
<protein>
    <submittedName>
        <fullName evidence="1">Uncharacterized protein</fullName>
    </submittedName>
</protein>
<accession>A0A645I009</accession>
<comment type="caution">
    <text evidence="1">The sequence shown here is derived from an EMBL/GenBank/DDBJ whole genome shotgun (WGS) entry which is preliminary data.</text>
</comment>
<dbReference type="AlphaFoldDB" id="A0A645I009"/>
<organism evidence="1">
    <name type="scientific">bioreactor metagenome</name>
    <dbReference type="NCBI Taxonomy" id="1076179"/>
    <lineage>
        <taxon>unclassified sequences</taxon>
        <taxon>metagenomes</taxon>
        <taxon>ecological metagenomes</taxon>
    </lineage>
</organism>
<sequence>MPATANIATAIAPAISSGVILSSSPRLISAEIDKALMPIRINSTMVAKPLMTGYFQMPLFSQSESSQALSHMVPPGSLTASPQCSGPFISTPSITACPPTGILLGTAIKADMIIRCNTTNIFIQTTSSPCFRMVRCRNVPLCKHLQQHMKVRPDRIFPERHPLPVSAFFGQAPLSPTEPSCRASG</sequence>
<evidence type="ECO:0000313" key="1">
    <source>
        <dbReference type="EMBL" id="MPN44072.1"/>
    </source>
</evidence>